<dbReference type="Gene3D" id="3.40.50.720">
    <property type="entry name" value="NAD(P)-binding Rossmann-like Domain"/>
    <property type="match status" value="1"/>
</dbReference>
<feature type="transmembrane region" description="Helical" evidence="7">
    <location>
        <begin position="259"/>
        <end position="275"/>
    </location>
</feature>
<organism evidence="10 11">
    <name type="scientific">Candidatus Iainarchaeum sp</name>
    <dbReference type="NCBI Taxonomy" id="3101447"/>
    <lineage>
        <taxon>Archaea</taxon>
        <taxon>Candidatus Iainarchaeota</taxon>
        <taxon>Candidatus Iainarchaeia</taxon>
        <taxon>Candidatus Iainarchaeales</taxon>
        <taxon>Candidatus Iainarchaeaceae</taxon>
        <taxon>Candidatus Iainarchaeum</taxon>
    </lineage>
</organism>
<feature type="transmembrane region" description="Helical" evidence="7">
    <location>
        <begin position="313"/>
        <end position="334"/>
    </location>
</feature>
<accession>A0A2D6M1U8</accession>
<feature type="transmembrane region" description="Helical" evidence="7">
    <location>
        <begin position="341"/>
        <end position="361"/>
    </location>
</feature>
<evidence type="ECO:0000256" key="4">
    <source>
        <dbReference type="ARBA" id="ARBA00022692"/>
    </source>
</evidence>
<dbReference type="Gene3D" id="1.20.1530.20">
    <property type="match status" value="1"/>
</dbReference>
<dbReference type="GO" id="GO:1902600">
    <property type="term" value="P:proton transmembrane transport"/>
    <property type="evidence" value="ECO:0007669"/>
    <property type="project" value="InterPro"/>
</dbReference>
<dbReference type="PANTHER" id="PTHR42751:SF3">
    <property type="entry name" value="SODIUM_GLUTAMATE SYMPORTER"/>
    <property type="match status" value="1"/>
</dbReference>
<dbReference type="InterPro" id="IPR036291">
    <property type="entry name" value="NAD(P)-bd_dom_sf"/>
</dbReference>
<feature type="domain" description="Cation/H+ exchanger transmembrane" evidence="8">
    <location>
        <begin position="33"/>
        <end position="385"/>
    </location>
</feature>
<dbReference type="GO" id="GO:0015297">
    <property type="term" value="F:antiporter activity"/>
    <property type="evidence" value="ECO:0007669"/>
    <property type="project" value="InterPro"/>
</dbReference>
<name>A0A2D6M1U8_9ARCH</name>
<feature type="transmembrane region" description="Helical" evidence="7">
    <location>
        <begin position="49"/>
        <end position="68"/>
    </location>
</feature>
<dbReference type="InterPro" id="IPR038770">
    <property type="entry name" value="Na+/solute_symporter_sf"/>
</dbReference>
<dbReference type="Pfam" id="PF02254">
    <property type="entry name" value="TrkA_N"/>
    <property type="match status" value="1"/>
</dbReference>
<dbReference type="Pfam" id="PF00999">
    <property type="entry name" value="Na_H_Exchanger"/>
    <property type="match status" value="1"/>
</dbReference>
<dbReference type="GO" id="GO:0016020">
    <property type="term" value="C:membrane"/>
    <property type="evidence" value="ECO:0007669"/>
    <property type="project" value="UniProtKB-SubCell"/>
</dbReference>
<gene>
    <name evidence="10" type="ORF">CL943_03875</name>
</gene>
<protein>
    <submittedName>
        <fullName evidence="10">Sodium:proton exchanger</fullName>
    </submittedName>
</protein>
<feature type="transmembrane region" description="Helical" evidence="7">
    <location>
        <begin position="287"/>
        <end position="307"/>
    </location>
</feature>
<evidence type="ECO:0000259" key="9">
    <source>
        <dbReference type="Pfam" id="PF02254"/>
    </source>
</evidence>
<feature type="transmembrane region" description="Helical" evidence="7">
    <location>
        <begin position="167"/>
        <end position="187"/>
    </location>
</feature>
<comment type="similarity">
    <text evidence="2">Belongs to the monovalent cation:proton antiporter 2 (CPA2) transporter (TC 2.A.37) family.</text>
</comment>
<feature type="transmembrane region" description="Helical" evidence="7">
    <location>
        <begin position="373"/>
        <end position="392"/>
    </location>
</feature>
<sequence>MPSTILGFLAEQAVALGLVAEPGFFMELSAVIIAAVILGIIFRKLKQPTILAFIVTGVLLGSTFFDVISFTDMVLVFSDLGIAFLLFLVGINLDPKVLKDIGRTSIITGLGQIAFTFTIGFVVGTMVFGFSFIESTYIALALTFSSTIIVVKLLTDKHDLNSLYAKISIGFLLVQDFVAILALIFISTMRTQAVLSQQIFVFIFKLALLAIVVWIVSKYLIKRIFDSLARSQDLLFLGGISWCFALASLSMILIQSKEIGAFIAGVSIASLPYSYEVFAKLRYLRDFFIVLFFVYLGLSLPFTSSAVLVPALVFSFIVLVGNPLIIFILMTFLGYKGRTSFLTASGFAQISEFSLIVILLGEEVGQLSGELTSMVTLVAVITISISTYFILYNNRIYEKLFKHIPILNKPRFWEDELSSAKSKPYPLILLGFGETGQKLFRSLKTAKEDVLLVDYDPRVIKRCMKDNFHCIYGDVADLETIKYIMRKKPHIIVSTVMDPETNERLVREFNKKKKTDRHLIILASTVGEARELYEKKADIVLVPSQIAAEKIGIVISDLKEHKHLELDFLKRKYSDEFTI</sequence>
<dbReference type="Proteomes" id="UP000226592">
    <property type="component" value="Unassembled WGS sequence"/>
</dbReference>
<comment type="caution">
    <text evidence="10">The sequence shown here is derived from an EMBL/GenBank/DDBJ whole genome shotgun (WGS) entry which is preliminary data.</text>
</comment>
<feature type="transmembrane region" description="Helical" evidence="7">
    <location>
        <begin position="105"/>
        <end position="130"/>
    </location>
</feature>
<dbReference type="PANTHER" id="PTHR42751">
    <property type="entry name" value="SODIUM/HYDROGEN EXCHANGER FAMILY/TRKA DOMAIN PROTEIN"/>
    <property type="match status" value="1"/>
</dbReference>
<dbReference type="EMBL" id="NZBU01000012">
    <property type="protein sequence ID" value="MAG22412.1"/>
    <property type="molecule type" value="Genomic_DNA"/>
</dbReference>
<feature type="transmembrane region" description="Helical" evidence="7">
    <location>
        <begin position="233"/>
        <end position="253"/>
    </location>
</feature>
<keyword evidence="4 7" id="KW-0812">Transmembrane</keyword>
<feature type="transmembrane region" description="Helical" evidence="7">
    <location>
        <begin position="136"/>
        <end position="155"/>
    </location>
</feature>
<dbReference type="SUPFAM" id="SSF51735">
    <property type="entry name" value="NAD(P)-binding Rossmann-fold domains"/>
    <property type="match status" value="1"/>
</dbReference>
<keyword evidence="3" id="KW-0813">Transport</keyword>
<keyword evidence="5 7" id="KW-1133">Transmembrane helix</keyword>
<feature type="transmembrane region" description="Helical" evidence="7">
    <location>
        <begin position="199"/>
        <end position="221"/>
    </location>
</feature>
<evidence type="ECO:0000256" key="5">
    <source>
        <dbReference type="ARBA" id="ARBA00022989"/>
    </source>
</evidence>
<proteinExistence type="inferred from homology"/>
<keyword evidence="6 7" id="KW-0472">Membrane</keyword>
<evidence type="ECO:0000313" key="11">
    <source>
        <dbReference type="Proteomes" id="UP000226592"/>
    </source>
</evidence>
<dbReference type="InterPro" id="IPR006153">
    <property type="entry name" value="Cation/H_exchanger_TM"/>
</dbReference>
<evidence type="ECO:0000313" key="10">
    <source>
        <dbReference type="EMBL" id="MAG22412.1"/>
    </source>
</evidence>
<feature type="domain" description="RCK N-terminal" evidence="9">
    <location>
        <begin position="428"/>
        <end position="543"/>
    </location>
</feature>
<evidence type="ECO:0000256" key="3">
    <source>
        <dbReference type="ARBA" id="ARBA00022448"/>
    </source>
</evidence>
<reference evidence="11" key="1">
    <citation type="submission" date="2017-09" db="EMBL/GenBank/DDBJ databases">
        <title>The Reconstruction of 2,631 Draft Metagenome-Assembled Genomes from the Global Oceans.</title>
        <authorList>
            <person name="Tully B.J."/>
            <person name="Graham E.D."/>
            <person name="Heidelberg J.F."/>
        </authorList>
    </citation>
    <scope>NUCLEOTIDE SEQUENCE [LARGE SCALE GENOMIC DNA]</scope>
</reference>
<dbReference type="InterPro" id="IPR003148">
    <property type="entry name" value="RCK_N"/>
</dbReference>
<evidence type="ECO:0000256" key="7">
    <source>
        <dbReference type="SAM" id="Phobius"/>
    </source>
</evidence>
<evidence type="ECO:0000256" key="6">
    <source>
        <dbReference type="ARBA" id="ARBA00023136"/>
    </source>
</evidence>
<evidence type="ECO:0000256" key="2">
    <source>
        <dbReference type="ARBA" id="ARBA00005551"/>
    </source>
</evidence>
<feature type="transmembrane region" description="Helical" evidence="7">
    <location>
        <begin position="25"/>
        <end position="42"/>
    </location>
</feature>
<evidence type="ECO:0000256" key="1">
    <source>
        <dbReference type="ARBA" id="ARBA00004141"/>
    </source>
</evidence>
<dbReference type="AlphaFoldDB" id="A0A2D6M1U8"/>
<comment type="subcellular location">
    <subcellularLocation>
        <location evidence="1">Membrane</location>
        <topology evidence="1">Multi-pass membrane protein</topology>
    </subcellularLocation>
</comment>
<feature type="transmembrane region" description="Helical" evidence="7">
    <location>
        <begin position="74"/>
        <end position="93"/>
    </location>
</feature>
<evidence type="ECO:0000259" key="8">
    <source>
        <dbReference type="Pfam" id="PF00999"/>
    </source>
</evidence>
<dbReference type="GO" id="GO:0006813">
    <property type="term" value="P:potassium ion transport"/>
    <property type="evidence" value="ECO:0007669"/>
    <property type="project" value="InterPro"/>
</dbReference>